<feature type="chain" id="PRO_5038473187" description="Lipoprotein" evidence="1">
    <location>
        <begin position="19"/>
        <end position="198"/>
    </location>
</feature>
<organism evidence="2 3">
    <name type="scientific">Peptoniphilus indolicus</name>
    <dbReference type="NCBI Taxonomy" id="33030"/>
    <lineage>
        <taxon>Bacteria</taxon>
        <taxon>Bacillati</taxon>
        <taxon>Bacillota</taxon>
        <taxon>Tissierellia</taxon>
        <taxon>Tissierellales</taxon>
        <taxon>Peptoniphilaceae</taxon>
        <taxon>Peptoniphilus</taxon>
    </lineage>
</organism>
<dbReference type="EMBL" id="UGTH01000001">
    <property type="protein sequence ID" value="SUB74675.1"/>
    <property type="molecule type" value="Genomic_DNA"/>
</dbReference>
<gene>
    <name evidence="2" type="ORF">NCTC11088_00428</name>
</gene>
<feature type="signal peptide" evidence="1">
    <location>
        <begin position="1"/>
        <end position="18"/>
    </location>
</feature>
<keyword evidence="1" id="KW-0732">Signal</keyword>
<name>A0A379DAY6_9FIRM</name>
<dbReference type="RefSeq" id="WP_004821947.1">
    <property type="nucleotide sequence ID" value="NZ_UGTH01000001.1"/>
</dbReference>
<evidence type="ECO:0000313" key="3">
    <source>
        <dbReference type="Proteomes" id="UP000254777"/>
    </source>
</evidence>
<dbReference type="Proteomes" id="UP000254777">
    <property type="component" value="Unassembled WGS sequence"/>
</dbReference>
<reference evidence="2 3" key="1">
    <citation type="submission" date="2018-06" db="EMBL/GenBank/DDBJ databases">
        <authorList>
            <consortium name="Pathogen Informatics"/>
            <person name="Doyle S."/>
        </authorList>
    </citation>
    <scope>NUCLEOTIDE SEQUENCE [LARGE SCALE GENOMIC DNA]</scope>
    <source>
        <strain evidence="2 3">NCTC11088</strain>
    </source>
</reference>
<sequence length="198" mass="22687">MKKILIVLMLLLSLTACAEKKDNKETVAALRKSPEYLSYSESNIRNDYEPYYTFEGENENFKAVYTIKPIDQSIIEQYSEKFPTNEKLTAKSLQIDCYLTYKGDLAESDLDLPSYSEIDLSNNFSTCGTYLMPPRLVSILDGKSDLVSYYQIISDFDFEKGTSELIESNNTVKLTSKTKSDSNKDFNFELTLNRVDKK</sequence>
<proteinExistence type="predicted"/>
<accession>A0A379DAY6</accession>
<dbReference type="PROSITE" id="PS51257">
    <property type="entry name" value="PROKAR_LIPOPROTEIN"/>
    <property type="match status" value="1"/>
</dbReference>
<evidence type="ECO:0000313" key="2">
    <source>
        <dbReference type="EMBL" id="SUB74675.1"/>
    </source>
</evidence>
<dbReference type="AlphaFoldDB" id="A0A379DAY6"/>
<evidence type="ECO:0008006" key="4">
    <source>
        <dbReference type="Google" id="ProtNLM"/>
    </source>
</evidence>
<evidence type="ECO:0000256" key="1">
    <source>
        <dbReference type="SAM" id="SignalP"/>
    </source>
</evidence>
<protein>
    <recommendedName>
        <fullName evidence="4">Lipoprotein</fullName>
    </recommendedName>
</protein>